<feature type="region of interest" description="Disordered" evidence="1">
    <location>
        <begin position="232"/>
        <end position="285"/>
    </location>
</feature>
<dbReference type="Proteomes" id="UP000747542">
    <property type="component" value="Unassembled WGS sequence"/>
</dbReference>
<organism evidence="2 3">
    <name type="scientific">Homarus americanus</name>
    <name type="common">American lobster</name>
    <dbReference type="NCBI Taxonomy" id="6706"/>
    <lineage>
        <taxon>Eukaryota</taxon>
        <taxon>Metazoa</taxon>
        <taxon>Ecdysozoa</taxon>
        <taxon>Arthropoda</taxon>
        <taxon>Crustacea</taxon>
        <taxon>Multicrustacea</taxon>
        <taxon>Malacostraca</taxon>
        <taxon>Eumalacostraca</taxon>
        <taxon>Eucarida</taxon>
        <taxon>Decapoda</taxon>
        <taxon>Pleocyemata</taxon>
        <taxon>Astacidea</taxon>
        <taxon>Nephropoidea</taxon>
        <taxon>Nephropidae</taxon>
        <taxon>Homarus</taxon>
    </lineage>
</organism>
<comment type="caution">
    <text evidence="2">The sequence shown here is derived from an EMBL/GenBank/DDBJ whole genome shotgun (WGS) entry which is preliminary data.</text>
</comment>
<feature type="region of interest" description="Disordered" evidence="1">
    <location>
        <begin position="79"/>
        <end position="170"/>
    </location>
</feature>
<keyword evidence="3" id="KW-1185">Reference proteome</keyword>
<feature type="compositionally biased region" description="Polar residues" evidence="1">
    <location>
        <begin position="1"/>
        <end position="11"/>
    </location>
</feature>
<name>A0A8J5N0E0_HOMAM</name>
<feature type="compositionally biased region" description="Basic and acidic residues" evidence="1">
    <location>
        <begin position="234"/>
        <end position="256"/>
    </location>
</feature>
<feature type="compositionally biased region" description="Low complexity" evidence="1">
    <location>
        <begin position="127"/>
        <end position="140"/>
    </location>
</feature>
<protein>
    <submittedName>
        <fullName evidence="2">Putative serine/arginine-rich splicing factor 4-like 3</fullName>
    </submittedName>
</protein>
<sequence>MLRSLSRSASKSPLRVSPGQESHESMRVNLTSCGSIPLPKVGSPSKTLGDIQSPKWSQNQSLSAKLLDINDTLIRSNESASVRSCGPQDLPRLPQNGRHTGGPSTNKSPVPHSSGVAAVSPAHSRYSRSSSRGRSSSRSSRSSRSRSSSRSHSPSLRSRSPSPRSRSPTSRLAPLVLGLGHIHIQGPIPHNQGQGHGHIPDPGHIPGQDQDGQGQDLGLGHMAIIVDQSQDPVQGRDLDPDHCPSHAGEDPHHSWTKEGSPVQGNDLFPITGQRPLPPHHPPSHLGGRAVAVAAELVADRGAVLVLPPTVGNQLERFTCLVKK</sequence>
<evidence type="ECO:0000313" key="3">
    <source>
        <dbReference type="Proteomes" id="UP000747542"/>
    </source>
</evidence>
<dbReference type="AlphaFoldDB" id="A0A8J5N0E0"/>
<accession>A0A8J5N0E0</accession>
<reference evidence="2" key="1">
    <citation type="journal article" date="2021" name="Sci. Adv.">
        <title>The American lobster genome reveals insights on longevity, neural, and immune adaptations.</title>
        <authorList>
            <person name="Polinski J.M."/>
            <person name="Zimin A.V."/>
            <person name="Clark K.F."/>
            <person name="Kohn A.B."/>
            <person name="Sadowski N."/>
            <person name="Timp W."/>
            <person name="Ptitsyn A."/>
            <person name="Khanna P."/>
            <person name="Romanova D.Y."/>
            <person name="Williams P."/>
            <person name="Greenwood S.J."/>
            <person name="Moroz L.L."/>
            <person name="Walt D.R."/>
            <person name="Bodnar A.G."/>
        </authorList>
    </citation>
    <scope>NUCLEOTIDE SEQUENCE</scope>
    <source>
        <strain evidence="2">GMGI-L3</strain>
    </source>
</reference>
<feature type="compositionally biased region" description="Low complexity" evidence="1">
    <location>
        <begin position="150"/>
        <end position="170"/>
    </location>
</feature>
<dbReference type="EMBL" id="JAHLQT010014894">
    <property type="protein sequence ID" value="KAG7170061.1"/>
    <property type="molecule type" value="Genomic_DNA"/>
</dbReference>
<proteinExistence type="predicted"/>
<feature type="region of interest" description="Disordered" evidence="1">
    <location>
        <begin position="183"/>
        <end position="216"/>
    </location>
</feature>
<feature type="region of interest" description="Disordered" evidence="1">
    <location>
        <begin position="1"/>
        <end position="60"/>
    </location>
</feature>
<evidence type="ECO:0000313" key="2">
    <source>
        <dbReference type="EMBL" id="KAG7170061.1"/>
    </source>
</evidence>
<evidence type="ECO:0000256" key="1">
    <source>
        <dbReference type="SAM" id="MobiDB-lite"/>
    </source>
</evidence>
<feature type="compositionally biased region" description="Low complexity" evidence="1">
    <location>
        <begin position="207"/>
        <end position="216"/>
    </location>
</feature>
<gene>
    <name evidence="2" type="primary">Srsf4-L3</name>
    <name evidence="2" type="ORF">Hamer_G012285</name>
</gene>